<dbReference type="Proteomes" id="UP000054567">
    <property type="component" value="Unassembled WGS sequence"/>
</dbReference>
<reference evidence="2" key="2">
    <citation type="journal article" date="2009" name="Genome Res.">
        <title>Comparative genomic analyses of the human fungal pathogens Coccidioides and their relatives.</title>
        <authorList>
            <person name="Sharpton T.J."/>
            <person name="Stajich J.E."/>
            <person name="Rounsley S.D."/>
            <person name="Gardner M.J."/>
            <person name="Wortman J.R."/>
            <person name="Jordar V.S."/>
            <person name="Maiti R."/>
            <person name="Kodira C.D."/>
            <person name="Neafsey D.E."/>
            <person name="Zeng Q."/>
            <person name="Hung C.-Y."/>
            <person name="McMahan C."/>
            <person name="Muszewska A."/>
            <person name="Grynberg M."/>
            <person name="Mandel M.A."/>
            <person name="Kellner E.M."/>
            <person name="Barker B.M."/>
            <person name="Galgiani J.N."/>
            <person name="Orbach M.J."/>
            <person name="Kirkland T.N."/>
            <person name="Cole G.T."/>
            <person name="Henn M.R."/>
            <person name="Birren B.W."/>
            <person name="Taylor J.W."/>
        </authorList>
    </citation>
    <scope>NUCLEOTIDE SEQUENCE [LARGE SCALE GENOMIC DNA]</scope>
    <source>
        <strain evidence="2">RMSCC 3488</strain>
    </source>
</reference>
<gene>
    <name evidence="1" type="ORF">CPAG_02993</name>
</gene>
<dbReference type="AlphaFoldDB" id="A0A0J6FBN5"/>
<protein>
    <submittedName>
        <fullName evidence="1">Uncharacterized protein</fullName>
    </submittedName>
</protein>
<accession>A0A0J6FBN5</accession>
<sequence length="156" mass="16884">MTIIGGQCSIQNIDERIASRILYPLLEVSQIGTARFFADDPQLRRSGSCLGHQHVAPTQSPKDGYIVLIHGICAEGPFASCCLCLKPNFLSWSSIRQHSSLSTPGSTSWCSLYAVQPPHSSPMAVAFVKCPSREDHSSSDTKFHAISVSGYTEIGT</sequence>
<dbReference type="EMBL" id="DS268110">
    <property type="protein sequence ID" value="KMM66655.1"/>
    <property type="molecule type" value="Genomic_DNA"/>
</dbReference>
<reference evidence="2" key="3">
    <citation type="journal article" date="2010" name="Genome Res.">
        <title>Population genomic sequencing of Coccidioides fungi reveals recent hybridization and transposon control.</title>
        <authorList>
            <person name="Neafsey D.E."/>
            <person name="Barker B.M."/>
            <person name="Sharpton T.J."/>
            <person name="Stajich J.E."/>
            <person name="Park D.J."/>
            <person name="Whiston E."/>
            <person name="Hung C.-Y."/>
            <person name="McMahan C."/>
            <person name="White J."/>
            <person name="Sykes S."/>
            <person name="Heiman D."/>
            <person name="Young S."/>
            <person name="Zeng Q."/>
            <person name="Abouelleil A."/>
            <person name="Aftuck L."/>
            <person name="Bessette D."/>
            <person name="Brown A."/>
            <person name="FitzGerald M."/>
            <person name="Lui A."/>
            <person name="Macdonald J.P."/>
            <person name="Priest M."/>
            <person name="Orbach M.J."/>
            <person name="Galgiani J.N."/>
            <person name="Kirkland T.N."/>
            <person name="Cole G.T."/>
            <person name="Birren B.W."/>
            <person name="Henn M.R."/>
            <person name="Taylor J.W."/>
            <person name="Rounsley S.D."/>
        </authorList>
    </citation>
    <scope>NUCLEOTIDE SEQUENCE [LARGE SCALE GENOMIC DNA]</scope>
    <source>
        <strain evidence="2">RMSCC 3488</strain>
    </source>
</reference>
<organism evidence="1 2">
    <name type="scientific">Coccidioides posadasii RMSCC 3488</name>
    <dbReference type="NCBI Taxonomy" id="454284"/>
    <lineage>
        <taxon>Eukaryota</taxon>
        <taxon>Fungi</taxon>
        <taxon>Dikarya</taxon>
        <taxon>Ascomycota</taxon>
        <taxon>Pezizomycotina</taxon>
        <taxon>Eurotiomycetes</taxon>
        <taxon>Eurotiomycetidae</taxon>
        <taxon>Onygenales</taxon>
        <taxon>Onygenaceae</taxon>
        <taxon>Coccidioides</taxon>
    </lineage>
</organism>
<proteinExistence type="predicted"/>
<evidence type="ECO:0000313" key="1">
    <source>
        <dbReference type="EMBL" id="KMM66655.1"/>
    </source>
</evidence>
<name>A0A0J6FBN5_COCPO</name>
<evidence type="ECO:0000313" key="2">
    <source>
        <dbReference type="Proteomes" id="UP000054567"/>
    </source>
</evidence>
<reference evidence="1 2" key="1">
    <citation type="submission" date="2007-06" db="EMBL/GenBank/DDBJ databases">
        <title>The Genome Sequence of Coccidioides posadasii RMSCC_3488.</title>
        <authorList>
            <consortium name="Coccidioides Genome Resources Consortium"/>
            <consortium name="The Broad Institute Genome Sequencing Platform"/>
            <person name="Henn M.R."/>
            <person name="Sykes S."/>
            <person name="Young S."/>
            <person name="Jaffe D."/>
            <person name="Berlin A."/>
            <person name="Alvarez P."/>
            <person name="Butler J."/>
            <person name="Gnerre S."/>
            <person name="Grabherr M."/>
            <person name="Mauceli E."/>
            <person name="Brockman W."/>
            <person name="Kodira C."/>
            <person name="Alvarado L."/>
            <person name="Zeng Q."/>
            <person name="Crawford M."/>
            <person name="Antoine C."/>
            <person name="Devon K."/>
            <person name="Galgiani J."/>
            <person name="Orsborn K."/>
            <person name="Lewis M.L."/>
            <person name="Nusbaum C."/>
            <person name="Galagan J."/>
            <person name="Birren B."/>
        </authorList>
    </citation>
    <scope>NUCLEOTIDE SEQUENCE [LARGE SCALE GENOMIC DNA]</scope>
    <source>
        <strain evidence="1 2">RMSCC 3488</strain>
    </source>
</reference>
<dbReference type="VEuPathDB" id="FungiDB:CPAG_02993"/>